<proteinExistence type="predicted"/>
<name>A0A6L2KAW1_TANCI</name>
<protein>
    <submittedName>
        <fullName evidence="2">Xylulose kinase-1</fullName>
    </submittedName>
</protein>
<dbReference type="AlphaFoldDB" id="A0A6L2KAW1"/>
<dbReference type="GO" id="GO:0016301">
    <property type="term" value="F:kinase activity"/>
    <property type="evidence" value="ECO:0007669"/>
    <property type="project" value="UniProtKB-KW"/>
</dbReference>
<feature type="compositionally biased region" description="Polar residues" evidence="1">
    <location>
        <begin position="313"/>
        <end position="322"/>
    </location>
</feature>
<keyword evidence="2" id="KW-0418">Kinase</keyword>
<reference evidence="2" key="1">
    <citation type="journal article" date="2019" name="Sci. Rep.">
        <title>Draft genome of Tanacetum cinerariifolium, the natural source of mosquito coil.</title>
        <authorList>
            <person name="Yamashiro T."/>
            <person name="Shiraishi A."/>
            <person name="Satake H."/>
            <person name="Nakayama K."/>
        </authorList>
    </citation>
    <scope>NUCLEOTIDE SEQUENCE</scope>
</reference>
<sequence>MAGLQYNKFSKDKDKVILVLVIRVMLLVLRGNNASGQTRVVKSYNCQGKGYMAKQCTQPKRQRNAAWYKDKAMLAEAQEAEHISDEEQLAFHADLGIPDAVLMANISNDGTKVILENGNNKKSLGRDLKGGIIILPLVSFKEHVAVQKETKVRTLLLQSLPEDHMADFHHLDDAREIWLAVKARLGGNEESKKMRKTMLKQEFCEFRVSEEEGWHKGYDRFQKILSQLNQMQAKPDNDDVNLKFLRALPPSWSQVSLTLKTRRGLEYLSYGSRGEPSSLFDFKEVMNNNHNQEPPPAGPPPQNNNGPPLMVKSNGQASRSID</sequence>
<evidence type="ECO:0000256" key="1">
    <source>
        <dbReference type="SAM" id="MobiDB-lite"/>
    </source>
</evidence>
<gene>
    <name evidence="2" type="ORF">Tci_017022</name>
</gene>
<comment type="caution">
    <text evidence="2">The sequence shown here is derived from an EMBL/GenBank/DDBJ whole genome shotgun (WGS) entry which is preliminary data.</text>
</comment>
<dbReference type="EMBL" id="BKCJ010001929">
    <property type="protein sequence ID" value="GEU45044.1"/>
    <property type="molecule type" value="Genomic_DNA"/>
</dbReference>
<keyword evidence="2" id="KW-0808">Transferase</keyword>
<dbReference type="Pfam" id="PF14223">
    <property type="entry name" value="Retrotran_gag_2"/>
    <property type="match status" value="1"/>
</dbReference>
<feature type="region of interest" description="Disordered" evidence="1">
    <location>
        <begin position="285"/>
        <end position="322"/>
    </location>
</feature>
<feature type="compositionally biased region" description="Pro residues" evidence="1">
    <location>
        <begin position="293"/>
        <end position="302"/>
    </location>
</feature>
<organism evidence="2">
    <name type="scientific">Tanacetum cinerariifolium</name>
    <name type="common">Dalmatian daisy</name>
    <name type="synonym">Chrysanthemum cinerariifolium</name>
    <dbReference type="NCBI Taxonomy" id="118510"/>
    <lineage>
        <taxon>Eukaryota</taxon>
        <taxon>Viridiplantae</taxon>
        <taxon>Streptophyta</taxon>
        <taxon>Embryophyta</taxon>
        <taxon>Tracheophyta</taxon>
        <taxon>Spermatophyta</taxon>
        <taxon>Magnoliopsida</taxon>
        <taxon>eudicotyledons</taxon>
        <taxon>Gunneridae</taxon>
        <taxon>Pentapetalae</taxon>
        <taxon>asterids</taxon>
        <taxon>campanulids</taxon>
        <taxon>Asterales</taxon>
        <taxon>Asteraceae</taxon>
        <taxon>Asteroideae</taxon>
        <taxon>Anthemideae</taxon>
        <taxon>Anthemidinae</taxon>
        <taxon>Tanacetum</taxon>
    </lineage>
</organism>
<evidence type="ECO:0000313" key="2">
    <source>
        <dbReference type="EMBL" id="GEU45044.1"/>
    </source>
</evidence>
<accession>A0A6L2KAW1</accession>